<evidence type="ECO:0000313" key="3">
    <source>
        <dbReference type="EMBL" id="KMS78040.1"/>
    </source>
</evidence>
<dbReference type="EMBL" id="LFEH01000064">
    <property type="protein sequence ID" value="KMS78040.1"/>
    <property type="molecule type" value="Genomic_DNA"/>
</dbReference>
<dbReference type="AlphaFoldDB" id="A0A0F7VL94"/>
<gene>
    <name evidence="2" type="primary">sle2_099</name>
    <name evidence="3" type="ORF">ACH49_18180</name>
</gene>
<dbReference type="Proteomes" id="UP000035016">
    <property type="component" value="Plasmid pSLE2"/>
</dbReference>
<geneLocation type="plasmid" evidence="2 4">
    <name>pSLE2</name>
</geneLocation>
<accession>A0A0F7VL94</accession>
<dbReference type="KEGG" id="sle:sle2_099"/>
<dbReference type="PATRIC" id="fig|1437453.5.peg.5501"/>
<dbReference type="RefSeq" id="WP_029380910.1">
    <property type="nucleotide sequence ID" value="NZ_AZSD01000009.1"/>
</dbReference>
<evidence type="ECO:0000256" key="1">
    <source>
        <dbReference type="SAM" id="MobiDB-lite"/>
    </source>
</evidence>
<protein>
    <submittedName>
        <fullName evidence="2">Uncharacterized protein</fullName>
    </submittedName>
</protein>
<evidence type="ECO:0000313" key="4">
    <source>
        <dbReference type="Proteomes" id="UP000035016"/>
    </source>
</evidence>
<feature type="region of interest" description="Disordered" evidence="1">
    <location>
        <begin position="1"/>
        <end position="23"/>
    </location>
</feature>
<sequence>MAHTIPLKTPLDDTGLLRRKTPASPVVTVPADASRYHHPRFVDAQPAPGGGTAFRFMAFTGREPQPEFPAAAYDDPAMTWELRDQLHDQYTAARVLWSQSRLRRQATPLLHHAASLWSAWLKARDELVDSFQQFWSTADGLWRAQMLRLTDAERAAAQAADAFDAVARQLAQAAADQVDVAGWDEALPLTTVAREIGYDASDWKVHHVDDYTAPYPQYRIVRNGVDHYGRATPLAASATQLIEEQRERLREVATLAGDTDPALRTLV</sequence>
<dbReference type="Proteomes" id="UP000037274">
    <property type="component" value="Unassembled WGS sequence"/>
</dbReference>
<reference evidence="2" key="2">
    <citation type="submission" date="2015-02" db="EMBL/GenBank/DDBJ databases">
        <authorList>
            <person name="Gomez-Escribano Juan Pablo"/>
        </authorList>
    </citation>
    <scope>NUCLEOTIDE SEQUENCE</scope>
    <source>
        <strain evidence="2">C34</strain>
        <plasmid evidence="2">pSLE2</plasmid>
    </source>
</reference>
<reference evidence="3 5" key="3">
    <citation type="submission" date="2015-06" db="EMBL/GenBank/DDBJ databases">
        <title>Draft genome sequence of Streptomyces leeuwenhoekii C58, which produces the novel lasso peptide, chaxapeptin.</title>
        <authorList>
            <person name="Yi Y."/>
            <person name="Hai D."/>
            <person name="Jaspars M."/>
            <person name="Sheng H."/>
            <person name="Rateb M.E."/>
            <person name="Bull A."/>
            <person name="Goodfellow M."/>
            <person name="Asenjo J.A."/>
            <person name="Ebel R."/>
        </authorList>
    </citation>
    <scope>NUCLEOTIDE SEQUENCE [LARGE SCALE GENOMIC DNA]</scope>
    <source>
        <strain evidence="3 5">C58</strain>
    </source>
</reference>
<name>A0A0F7VL94_STRLW</name>
<proteinExistence type="predicted"/>
<evidence type="ECO:0000313" key="5">
    <source>
        <dbReference type="Proteomes" id="UP000037274"/>
    </source>
</evidence>
<reference evidence="4" key="1">
    <citation type="submission" date="2015-02" db="EMBL/GenBank/DDBJ databases">
        <authorList>
            <person name="Gomez-Escribano P.J."/>
        </authorList>
    </citation>
    <scope>NUCLEOTIDE SEQUENCE [LARGE SCALE GENOMIC DNA]</scope>
    <source>
        <strain evidence="4">C34 (DSM 42122 / NRRL B-24963)</strain>
        <plasmid evidence="4">pSLE2</plasmid>
    </source>
</reference>
<keyword evidence="2" id="KW-0614">Plasmid</keyword>
<keyword evidence="5" id="KW-1185">Reference proteome</keyword>
<organism evidence="2 4">
    <name type="scientific">Streptomyces leeuwenhoekii</name>
    <dbReference type="NCBI Taxonomy" id="1437453"/>
    <lineage>
        <taxon>Bacteria</taxon>
        <taxon>Bacillati</taxon>
        <taxon>Actinomycetota</taxon>
        <taxon>Actinomycetes</taxon>
        <taxon>Kitasatosporales</taxon>
        <taxon>Streptomycetaceae</taxon>
        <taxon>Streptomyces</taxon>
    </lineage>
</organism>
<evidence type="ECO:0000313" key="2">
    <source>
        <dbReference type="EMBL" id="CQR59400.1"/>
    </source>
</evidence>
<dbReference type="EMBL" id="LN831789">
    <property type="protein sequence ID" value="CQR59400.1"/>
    <property type="molecule type" value="Genomic_DNA"/>
</dbReference>